<feature type="signal peptide" evidence="10">
    <location>
        <begin position="1"/>
        <end position="18"/>
    </location>
</feature>
<dbReference type="Pfam" id="PF01650">
    <property type="entry name" value="Peptidase_C13"/>
    <property type="match status" value="1"/>
</dbReference>
<dbReference type="InterPro" id="IPR001096">
    <property type="entry name" value="Peptidase_C13"/>
</dbReference>
<keyword evidence="4" id="KW-0645">Protease</keyword>
<evidence type="ECO:0000256" key="10">
    <source>
        <dbReference type="SAM" id="SignalP"/>
    </source>
</evidence>
<reference evidence="12 13" key="1">
    <citation type="submission" date="2018-04" db="EMBL/GenBank/DDBJ databases">
        <authorList>
            <person name="Zhang X."/>
            <person name="Yuan J."/>
            <person name="Li F."/>
            <person name="Xiang J."/>
        </authorList>
    </citation>
    <scope>NUCLEOTIDE SEQUENCE [LARGE SCALE GENOMIC DNA]</scope>
    <source>
        <tissue evidence="12">Muscle</tissue>
    </source>
</reference>
<evidence type="ECO:0000256" key="5">
    <source>
        <dbReference type="ARBA" id="ARBA00022729"/>
    </source>
</evidence>
<comment type="caution">
    <text evidence="12">The sequence shown here is derived from an EMBL/GenBank/DDBJ whole genome shotgun (WGS) entry which is preliminary data.</text>
</comment>
<dbReference type="EMBL" id="QCYY01004515">
    <property type="protein sequence ID" value="ROT60851.1"/>
    <property type="molecule type" value="Genomic_DNA"/>
</dbReference>
<sequence length="459" mass="51530">MKWLALLAAAAVVALSGAQDTDDGGELWAVLVAGSNTWFNYRHQADVCHAYQILHQHGVPDDHIIVMMVDDIAHNEENPTPGVIINRPGGPDVYKGVPKDYTGDDVTPENFLKVLSGDVEGMKGVGSGKVVRSGPNDRIFLNMVDHGAPGIFAFPYDYLNATNLTDTIIGMHRDQKFGEMVMYVESCESGSLFHNLLPKDIMVYALSASSPNQHSYACYLDTDRDTYLGDVFSIKWMEDTDRENLHHETLKKQFKLVRKEVTTSTVMHWGEIRLDRQHLSKFMGKRQASRSQQDVYLPIRGEDDPCLESAVPSPDVPVAILKSRIRRAKEVAEVDALKEELRHLRMNRVIVKVAMTRIISHVAGGAPRMASLLVASGNHTITRWPCYTASVRAFHDHCFHLAKNPYALRVLKPVISMCEHGYKAEDFTALPSSYVTRPASGHRVKERKRGEGNRRMRER</sequence>
<dbReference type="PANTHER" id="PTHR12000:SF42">
    <property type="entry name" value="LEGUMAIN"/>
    <property type="match status" value="1"/>
</dbReference>
<feature type="compositionally biased region" description="Basic and acidic residues" evidence="9">
    <location>
        <begin position="448"/>
        <end position="459"/>
    </location>
</feature>
<dbReference type="PIRSF" id="PIRSF019663">
    <property type="entry name" value="Legumain"/>
    <property type="match status" value="1"/>
</dbReference>
<dbReference type="Pfam" id="PF20985">
    <property type="entry name" value="Legum_prodom"/>
    <property type="match status" value="1"/>
</dbReference>
<dbReference type="GO" id="GO:0051603">
    <property type="term" value="P:proteolysis involved in protein catabolic process"/>
    <property type="evidence" value="ECO:0007669"/>
    <property type="project" value="TreeGrafter"/>
</dbReference>
<organism evidence="12 13">
    <name type="scientific">Penaeus vannamei</name>
    <name type="common">Whiteleg shrimp</name>
    <name type="synonym">Litopenaeus vannamei</name>
    <dbReference type="NCBI Taxonomy" id="6689"/>
    <lineage>
        <taxon>Eukaryota</taxon>
        <taxon>Metazoa</taxon>
        <taxon>Ecdysozoa</taxon>
        <taxon>Arthropoda</taxon>
        <taxon>Crustacea</taxon>
        <taxon>Multicrustacea</taxon>
        <taxon>Malacostraca</taxon>
        <taxon>Eumalacostraca</taxon>
        <taxon>Eucarida</taxon>
        <taxon>Decapoda</taxon>
        <taxon>Dendrobranchiata</taxon>
        <taxon>Penaeoidea</taxon>
        <taxon>Penaeidae</taxon>
        <taxon>Penaeus</taxon>
    </lineage>
</organism>
<evidence type="ECO:0000256" key="1">
    <source>
        <dbReference type="ARBA" id="ARBA00000810"/>
    </source>
</evidence>
<accession>A0A3R7MG03</accession>
<protein>
    <recommendedName>
        <fullName evidence="3">legumain</fullName>
        <ecNumber evidence="3">3.4.22.34</ecNumber>
    </recommendedName>
</protein>
<dbReference type="Proteomes" id="UP000283509">
    <property type="component" value="Unassembled WGS sequence"/>
</dbReference>
<keyword evidence="6" id="KW-0378">Hydrolase</keyword>
<dbReference type="AlphaFoldDB" id="A0A3R7MG03"/>
<dbReference type="CDD" id="cd21115">
    <property type="entry name" value="legumain_C"/>
    <property type="match status" value="1"/>
</dbReference>
<evidence type="ECO:0000256" key="3">
    <source>
        <dbReference type="ARBA" id="ARBA00012628"/>
    </source>
</evidence>
<dbReference type="OrthoDB" id="9995590at2759"/>
<gene>
    <name evidence="12" type="ORF">C7M84_021506</name>
</gene>
<evidence type="ECO:0000259" key="11">
    <source>
        <dbReference type="Pfam" id="PF20985"/>
    </source>
</evidence>
<dbReference type="InterPro" id="IPR048501">
    <property type="entry name" value="Legum_prodom"/>
</dbReference>
<dbReference type="PRINTS" id="PR00776">
    <property type="entry name" value="HEMOGLOBNASE"/>
</dbReference>
<reference evidence="12 13" key="2">
    <citation type="submission" date="2019-01" db="EMBL/GenBank/DDBJ databases">
        <title>The decoding of complex shrimp genome reveals the adaptation for benthos swimmer, frequently molting mechanism and breeding impact on genome.</title>
        <authorList>
            <person name="Sun Y."/>
            <person name="Gao Y."/>
            <person name="Yu Y."/>
        </authorList>
    </citation>
    <scope>NUCLEOTIDE SEQUENCE [LARGE SCALE GENOMIC DNA]</scope>
    <source>
        <tissue evidence="12">Muscle</tissue>
    </source>
</reference>
<comment type="similarity">
    <text evidence="2">Belongs to the peptidase C13 family.</text>
</comment>
<evidence type="ECO:0000256" key="9">
    <source>
        <dbReference type="SAM" id="MobiDB-lite"/>
    </source>
</evidence>
<feature type="active site" description="Nucleophile" evidence="8">
    <location>
        <position position="187"/>
    </location>
</feature>
<keyword evidence="5 10" id="KW-0732">Signal</keyword>
<proteinExistence type="inferred from homology"/>
<dbReference type="GO" id="GO:0004197">
    <property type="term" value="F:cysteine-type endopeptidase activity"/>
    <property type="evidence" value="ECO:0007669"/>
    <property type="project" value="UniProtKB-EC"/>
</dbReference>
<feature type="domain" description="Legumain prodomain" evidence="11">
    <location>
        <begin position="341"/>
        <end position="427"/>
    </location>
</feature>
<evidence type="ECO:0000313" key="12">
    <source>
        <dbReference type="EMBL" id="ROT60851.1"/>
    </source>
</evidence>
<keyword evidence="7" id="KW-0788">Thiol protease</keyword>
<evidence type="ECO:0000256" key="4">
    <source>
        <dbReference type="ARBA" id="ARBA00022670"/>
    </source>
</evidence>
<evidence type="ECO:0000313" key="13">
    <source>
        <dbReference type="Proteomes" id="UP000283509"/>
    </source>
</evidence>
<feature type="region of interest" description="Disordered" evidence="9">
    <location>
        <begin position="438"/>
        <end position="459"/>
    </location>
</feature>
<keyword evidence="13" id="KW-1185">Reference proteome</keyword>
<feature type="active site" evidence="8">
    <location>
        <position position="146"/>
    </location>
</feature>
<dbReference type="InterPro" id="IPR046427">
    <property type="entry name" value="Legumain_prodom_sf"/>
</dbReference>
<dbReference type="FunFam" id="3.40.50.1460:FF:000006">
    <property type="entry name" value="Legumain"/>
    <property type="match status" value="1"/>
</dbReference>
<evidence type="ECO:0000256" key="8">
    <source>
        <dbReference type="PIRSR" id="PIRSR019663-1"/>
    </source>
</evidence>
<dbReference type="Gene3D" id="1.10.132.130">
    <property type="match status" value="1"/>
</dbReference>
<name>A0A3R7MG03_PENVA</name>
<evidence type="ECO:0000256" key="7">
    <source>
        <dbReference type="ARBA" id="ARBA00022807"/>
    </source>
</evidence>
<dbReference type="GO" id="GO:0006624">
    <property type="term" value="P:vacuolar protein processing"/>
    <property type="evidence" value="ECO:0007669"/>
    <property type="project" value="TreeGrafter"/>
</dbReference>
<dbReference type="PANTHER" id="PTHR12000">
    <property type="entry name" value="HEMOGLOBINASE FAMILY MEMBER"/>
    <property type="match status" value="1"/>
</dbReference>
<evidence type="ECO:0000256" key="6">
    <source>
        <dbReference type="ARBA" id="ARBA00022801"/>
    </source>
</evidence>
<evidence type="ECO:0000256" key="2">
    <source>
        <dbReference type="ARBA" id="ARBA00009941"/>
    </source>
</evidence>
<dbReference type="Gene3D" id="3.40.50.1460">
    <property type="match status" value="1"/>
</dbReference>
<dbReference type="GO" id="GO:0005773">
    <property type="term" value="C:vacuole"/>
    <property type="evidence" value="ECO:0007669"/>
    <property type="project" value="GOC"/>
</dbReference>
<feature type="chain" id="PRO_5018547144" description="legumain" evidence="10">
    <location>
        <begin position="19"/>
        <end position="459"/>
    </location>
</feature>
<dbReference type="EC" id="3.4.22.34" evidence="3"/>
<comment type="catalytic activity">
    <reaction evidence="1">
        <text>Hydrolysis of proteins and small molecule substrates at -Asn-|-Xaa- bonds.</text>
        <dbReference type="EC" id="3.4.22.34"/>
    </reaction>
</comment>
<dbReference type="STRING" id="6689.A0A3R7MG03"/>